<evidence type="ECO:0000256" key="2">
    <source>
        <dbReference type="ARBA" id="ARBA00008409"/>
    </source>
</evidence>
<dbReference type="AlphaFoldDB" id="A0A3P6SJM1"/>
<comment type="similarity">
    <text evidence="2">Belongs to the HEXIM family.</text>
</comment>
<dbReference type="PANTHER" id="PTHR13469">
    <property type="entry name" value="HEXAMETHYLENE BISACETAMIDE INDUCIBLE 1"/>
    <property type="match status" value="1"/>
</dbReference>
<dbReference type="OMA" id="DHDISYD"/>
<dbReference type="GO" id="GO:0004861">
    <property type="term" value="F:cyclin-dependent protein serine/threonine kinase inhibitor activity"/>
    <property type="evidence" value="ECO:0007669"/>
    <property type="project" value="InterPro"/>
</dbReference>
<feature type="compositionally biased region" description="Polar residues" evidence="8">
    <location>
        <begin position="14"/>
        <end position="36"/>
    </location>
</feature>
<keyword evidence="10" id="KW-1185">Reference proteome</keyword>
<dbReference type="GO" id="GO:0005737">
    <property type="term" value="C:cytoplasm"/>
    <property type="evidence" value="ECO:0007669"/>
    <property type="project" value="InterPro"/>
</dbReference>
<keyword evidence="3" id="KW-0678">Repressor</keyword>
<sequence>MCYTPFSIDSENLQRFGTVGQSGSEMGGNTTDSASYSGAEDDEMERQFDADYDYVNMERISNMTKDEVVREYMHLEKINSKLADRVSSLQLENDKLKQLLKDRKISYESVLPKIRRHSGASVSEANDVVRKNLDEAMVESGQQMVE</sequence>
<evidence type="ECO:0000313" key="9">
    <source>
        <dbReference type="EMBL" id="VDK69893.1"/>
    </source>
</evidence>
<comment type="subcellular location">
    <subcellularLocation>
        <location evidence="1">Nucleus</location>
    </subcellularLocation>
</comment>
<feature type="region of interest" description="Disordered" evidence="8">
    <location>
        <begin position="14"/>
        <end position="42"/>
    </location>
</feature>
<organism evidence="9 10">
    <name type="scientific">Litomosoides sigmodontis</name>
    <name type="common">Filarial nematode worm</name>
    <dbReference type="NCBI Taxonomy" id="42156"/>
    <lineage>
        <taxon>Eukaryota</taxon>
        <taxon>Metazoa</taxon>
        <taxon>Ecdysozoa</taxon>
        <taxon>Nematoda</taxon>
        <taxon>Chromadorea</taxon>
        <taxon>Rhabditida</taxon>
        <taxon>Spirurina</taxon>
        <taxon>Spiruromorpha</taxon>
        <taxon>Filarioidea</taxon>
        <taxon>Onchocercidae</taxon>
        <taxon>Litomosoides</taxon>
    </lineage>
</organism>
<proteinExistence type="inferred from homology"/>
<protein>
    <submittedName>
        <fullName evidence="9">Uncharacterized protein</fullName>
    </submittedName>
</protein>
<keyword evidence="6" id="KW-0804">Transcription</keyword>
<name>A0A3P6SJM1_LITSI</name>
<evidence type="ECO:0000256" key="6">
    <source>
        <dbReference type="ARBA" id="ARBA00023163"/>
    </source>
</evidence>
<dbReference type="Gene3D" id="6.10.250.2910">
    <property type="match status" value="1"/>
</dbReference>
<evidence type="ECO:0000256" key="5">
    <source>
        <dbReference type="ARBA" id="ARBA00023054"/>
    </source>
</evidence>
<evidence type="ECO:0000256" key="4">
    <source>
        <dbReference type="ARBA" id="ARBA00023015"/>
    </source>
</evidence>
<dbReference type="OrthoDB" id="10058500at2759"/>
<evidence type="ECO:0000313" key="10">
    <source>
        <dbReference type="Proteomes" id="UP000277928"/>
    </source>
</evidence>
<dbReference type="STRING" id="42156.A0A3P6SJM1"/>
<dbReference type="GO" id="GO:0097322">
    <property type="term" value="F:7SK snRNA binding"/>
    <property type="evidence" value="ECO:0007669"/>
    <property type="project" value="TreeGrafter"/>
</dbReference>
<dbReference type="GO" id="GO:0005654">
    <property type="term" value="C:nucleoplasm"/>
    <property type="evidence" value="ECO:0007669"/>
    <property type="project" value="TreeGrafter"/>
</dbReference>
<evidence type="ECO:0000256" key="7">
    <source>
        <dbReference type="ARBA" id="ARBA00023242"/>
    </source>
</evidence>
<keyword evidence="5" id="KW-0175">Coiled coil</keyword>
<dbReference type="EMBL" id="UYRX01000027">
    <property type="protein sequence ID" value="VDK69893.1"/>
    <property type="molecule type" value="Genomic_DNA"/>
</dbReference>
<dbReference type="Proteomes" id="UP000277928">
    <property type="component" value="Unassembled WGS sequence"/>
</dbReference>
<reference evidence="9 10" key="1">
    <citation type="submission" date="2018-08" db="EMBL/GenBank/DDBJ databases">
        <authorList>
            <person name="Laetsch R D."/>
            <person name="Stevens L."/>
            <person name="Kumar S."/>
            <person name="Blaxter L. M."/>
        </authorList>
    </citation>
    <scope>NUCLEOTIDE SEQUENCE [LARGE SCALE GENOMIC DNA]</scope>
</reference>
<dbReference type="InterPro" id="IPR024872">
    <property type="entry name" value="HEXIM"/>
</dbReference>
<keyword evidence="7" id="KW-0539">Nucleus</keyword>
<accession>A0A3P6SJM1</accession>
<evidence type="ECO:0000256" key="8">
    <source>
        <dbReference type="SAM" id="MobiDB-lite"/>
    </source>
</evidence>
<dbReference type="Pfam" id="PF15313">
    <property type="entry name" value="HEXIM"/>
    <property type="match status" value="1"/>
</dbReference>
<dbReference type="PANTHER" id="PTHR13469:SF8">
    <property type="entry name" value="HEXIM P-TEFB COMPLEX SUBUNIT 1"/>
    <property type="match status" value="1"/>
</dbReference>
<evidence type="ECO:0000256" key="1">
    <source>
        <dbReference type="ARBA" id="ARBA00004123"/>
    </source>
</evidence>
<evidence type="ECO:0000256" key="3">
    <source>
        <dbReference type="ARBA" id="ARBA00022491"/>
    </source>
</evidence>
<gene>
    <name evidence="9" type="ORF">NLS_LOCUS921</name>
</gene>
<keyword evidence="4" id="KW-0805">Transcription regulation</keyword>
<dbReference type="GO" id="GO:0000122">
    <property type="term" value="P:negative regulation of transcription by RNA polymerase II"/>
    <property type="evidence" value="ECO:0007669"/>
    <property type="project" value="InterPro"/>
</dbReference>